<reference evidence="2" key="1">
    <citation type="submission" date="2014-11" db="EMBL/GenBank/DDBJ databases">
        <authorList>
            <person name="Malar M.C."/>
            <person name="Sen D."/>
            <person name="Tripathy S."/>
        </authorList>
    </citation>
    <scope>NUCLEOTIDE SEQUENCE</scope>
    <source>
        <strain evidence="2">BDU141951</strain>
    </source>
</reference>
<gene>
    <name evidence="2" type="ORF">QQ91_004560</name>
</gene>
<protein>
    <submittedName>
        <fullName evidence="2">DUF565 domain-containing protein</fullName>
    </submittedName>
</protein>
<comment type="similarity">
    <text evidence="1">Belongs to the ycf20 family.</text>
</comment>
<proteinExistence type="inferred from homology"/>
<dbReference type="PANTHER" id="PTHR33787">
    <property type="match status" value="1"/>
</dbReference>
<dbReference type="PANTHER" id="PTHR33787:SF5">
    <property type="entry name" value="YCF20-LIKE PROTEIN"/>
    <property type="match status" value="1"/>
</dbReference>
<dbReference type="Pfam" id="PF04483">
    <property type="entry name" value="DUF565"/>
    <property type="match status" value="1"/>
</dbReference>
<name>A0A0C1V3J7_9CYAN</name>
<evidence type="ECO:0000313" key="2">
    <source>
        <dbReference type="EMBL" id="NEV66383.1"/>
    </source>
</evidence>
<dbReference type="InterPro" id="IPR007572">
    <property type="entry name" value="Uncharacterised_Ycf20"/>
</dbReference>
<accession>A0A0C1V3J7</accession>
<dbReference type="EMBL" id="JTHE02000003">
    <property type="protein sequence ID" value="NEV66383.1"/>
    <property type="molecule type" value="Genomic_DNA"/>
</dbReference>
<sequence>MQRTRLSTLVSSASNQFGRWVFNPWRRLSLVIIGLLFGNFFGIAISSIAGQAAKLDVVVSAILLGLVELISWLVYRRPSRPPVQRTSLTLEVMNALKIGLTYSLFVEAFKLGS</sequence>
<evidence type="ECO:0000256" key="1">
    <source>
        <dbReference type="ARBA" id="ARBA00009846"/>
    </source>
</evidence>
<reference evidence="2" key="3">
    <citation type="submission" date="2020-02" db="EMBL/GenBank/DDBJ databases">
        <authorList>
            <person name="Sarangi A.N."/>
            <person name="Ghosh S."/>
            <person name="Mukherjee M."/>
            <person name="Tripathy S."/>
        </authorList>
    </citation>
    <scope>NUCLEOTIDE SEQUENCE</scope>
    <source>
        <strain evidence="2">BDU141951</strain>
    </source>
</reference>
<reference evidence="2" key="2">
    <citation type="journal article" date="2015" name="Genome Announc.">
        <title>Draft Genome Sequence of Filamentous Marine Cyanobacterium Lyngbya confervoides Strain BDU141951.</title>
        <authorList>
            <person name="Chandrababunaidu M.M."/>
            <person name="Sen D."/>
            <person name="Tripathy S."/>
        </authorList>
    </citation>
    <scope>NUCLEOTIDE SEQUENCE</scope>
    <source>
        <strain evidence="2">BDU141951</strain>
    </source>
</reference>
<dbReference type="AlphaFoldDB" id="A0A0C1V3J7"/>
<comment type="caution">
    <text evidence="2">The sequence shown here is derived from an EMBL/GenBank/DDBJ whole genome shotgun (WGS) entry which is preliminary data.</text>
</comment>
<organism evidence="2">
    <name type="scientific">Lyngbya confervoides BDU141951</name>
    <dbReference type="NCBI Taxonomy" id="1574623"/>
    <lineage>
        <taxon>Bacteria</taxon>
        <taxon>Bacillati</taxon>
        <taxon>Cyanobacteriota</taxon>
        <taxon>Cyanophyceae</taxon>
        <taxon>Oscillatoriophycideae</taxon>
        <taxon>Oscillatoriales</taxon>
        <taxon>Microcoleaceae</taxon>
        <taxon>Lyngbya</taxon>
    </lineage>
</organism>